<keyword evidence="1" id="KW-0175">Coiled coil</keyword>
<proteinExistence type="predicted"/>
<dbReference type="EMBL" id="MK072450">
    <property type="protein sequence ID" value="AYV85395.1"/>
    <property type="molecule type" value="Genomic_DNA"/>
</dbReference>
<sequence length="416" mass="48093">MPKQKYAVRNVTYIMDRLSKVVDINFKKPISLCGSVVKIVDNNIFAVEDKGTVLECRVQNQTCDVNIGDEVQLEGYLKVGPGGAVPTNKLYFDVIECHKTDEETNNKKELLVYKKLNSALVNEKCKKIIDKLVSRKSPIMVSNIGLIAMPDDNISVENFKTTFQEKCIGNLFIYYLKKEDIKFSLKTGIEYFKKYHDINLICLLTSNLTIRNTYDMSCQENVIYLLNRKNYPYIVSVINGTQNNLVPLTAILSNKTVNGINGCTDFIQKIQLSFKTNIHENIYKGNKLLEQITEKYRRKLFSYQIFHNEFFDQKFLTKINHHKSPFEKLKELVINRLAKEKLILCNINVMVMKKIIDDDRMKQIYPLLIDSEKRVATEKNRTQNAEKKIENKIDNNSTNTSILTVQTNNDKCDGDF</sequence>
<organism evidence="2">
    <name type="scientific">Satyrvirus sp</name>
    <dbReference type="NCBI Taxonomy" id="2487771"/>
    <lineage>
        <taxon>Viruses</taxon>
        <taxon>Varidnaviria</taxon>
        <taxon>Bamfordvirae</taxon>
        <taxon>Nucleocytoviricota</taxon>
        <taxon>Megaviricetes</taxon>
        <taxon>Imitervirales</taxon>
        <taxon>Mimiviridae</taxon>
        <taxon>Megamimivirinae</taxon>
    </lineage>
</organism>
<evidence type="ECO:0000256" key="1">
    <source>
        <dbReference type="SAM" id="Coils"/>
    </source>
</evidence>
<feature type="coiled-coil region" evidence="1">
    <location>
        <begin position="368"/>
        <end position="395"/>
    </location>
</feature>
<accession>A0A3G5ADU9</accession>
<protein>
    <submittedName>
        <fullName evidence="2">Uncharacterized protein</fullName>
    </submittedName>
</protein>
<evidence type="ECO:0000313" key="2">
    <source>
        <dbReference type="EMBL" id="AYV85395.1"/>
    </source>
</evidence>
<gene>
    <name evidence="2" type="ORF">Satyrvirus14_11</name>
</gene>
<reference evidence="2" key="1">
    <citation type="submission" date="2018-10" db="EMBL/GenBank/DDBJ databases">
        <title>Hidden diversity of soil giant viruses.</title>
        <authorList>
            <person name="Schulz F."/>
            <person name="Alteio L."/>
            <person name="Goudeau D."/>
            <person name="Ryan E.M."/>
            <person name="Malmstrom R.R."/>
            <person name="Blanchard J."/>
            <person name="Woyke T."/>
        </authorList>
    </citation>
    <scope>NUCLEOTIDE SEQUENCE</scope>
    <source>
        <strain evidence="2">SAV1</strain>
    </source>
</reference>
<name>A0A3G5ADU9_9VIRU</name>